<keyword evidence="2" id="KW-1185">Reference proteome</keyword>
<protein>
    <submittedName>
        <fullName evidence="1">Bet v1-like protein</fullName>
    </submittedName>
</protein>
<dbReference type="Proteomes" id="UP000245626">
    <property type="component" value="Unassembled WGS sequence"/>
</dbReference>
<accession>A0ACD0P547</accession>
<evidence type="ECO:0000313" key="2">
    <source>
        <dbReference type="Proteomes" id="UP000245626"/>
    </source>
</evidence>
<gene>
    <name evidence="1" type="ORF">IE53DRAFT_310804</name>
</gene>
<dbReference type="EMBL" id="KZ819740">
    <property type="protein sequence ID" value="PWN53122.1"/>
    <property type="molecule type" value="Genomic_DNA"/>
</dbReference>
<proteinExistence type="predicted"/>
<sequence>MNHLGNQVVIPEKPAPGGYYECPYTSECEALVEKVLHEVSLPSYPSIAQREQQDDGGWQIQGTSDGVTSSLRSRKSSDPLSMLPTFRGQCRIEYRRPIEVFSAIRVQGYRMMWDTRVKSANILRSFSQNDFFFYLVWRGIGPLYSPRDVAGIQVCRFWDASGTPQPYGDLSSSRIVIAYKGMDNIPGVPEVADGCVRAKILHAGWCLEERDGGTDVTFLGSVDLAATIPGYILTTLTNEIPKVTARLRDAVANFGVPPIIIDRTQCIAQQALSCSPETRFIHLFATILKPGVFEIVLDSVKMYRRGVFIASVSGPAFEVGAVRILEENHGSILVEVLSNGIQGDFSLVLQPRDKELERVDTSLGWW</sequence>
<evidence type="ECO:0000313" key="1">
    <source>
        <dbReference type="EMBL" id="PWN53122.1"/>
    </source>
</evidence>
<name>A0ACD0P547_9BASI</name>
<organism evidence="1 2">
    <name type="scientific">Violaceomyces palustris</name>
    <dbReference type="NCBI Taxonomy" id="1673888"/>
    <lineage>
        <taxon>Eukaryota</taxon>
        <taxon>Fungi</taxon>
        <taxon>Dikarya</taxon>
        <taxon>Basidiomycota</taxon>
        <taxon>Ustilaginomycotina</taxon>
        <taxon>Ustilaginomycetes</taxon>
        <taxon>Violaceomycetales</taxon>
        <taxon>Violaceomycetaceae</taxon>
        <taxon>Violaceomyces</taxon>
    </lineage>
</organism>
<reference evidence="1 2" key="1">
    <citation type="journal article" date="2018" name="Mol. Biol. Evol.">
        <title>Broad Genomic Sampling Reveals a Smut Pathogenic Ancestry of the Fungal Clade Ustilaginomycotina.</title>
        <authorList>
            <person name="Kijpornyongpan T."/>
            <person name="Mondo S.J."/>
            <person name="Barry K."/>
            <person name="Sandor L."/>
            <person name="Lee J."/>
            <person name="Lipzen A."/>
            <person name="Pangilinan J."/>
            <person name="LaButti K."/>
            <person name="Hainaut M."/>
            <person name="Henrissat B."/>
            <person name="Grigoriev I.V."/>
            <person name="Spatafora J.W."/>
            <person name="Aime M.C."/>
        </authorList>
    </citation>
    <scope>NUCLEOTIDE SEQUENCE [LARGE SCALE GENOMIC DNA]</scope>
    <source>
        <strain evidence="1 2">SA 807</strain>
    </source>
</reference>